<dbReference type="GeneID" id="27696562"/>
<dbReference type="VEuPathDB" id="FungiDB:Z519_03634"/>
<dbReference type="HOGENOM" id="CLU_2605832_0_0_1"/>
<dbReference type="RefSeq" id="XP_016621722.1">
    <property type="nucleotide sequence ID" value="XM_016761384.1"/>
</dbReference>
<dbReference type="EMBL" id="KN846984">
    <property type="protein sequence ID" value="KIW95053.1"/>
    <property type="molecule type" value="Genomic_DNA"/>
</dbReference>
<gene>
    <name evidence="1" type="ORF">Z519_03634</name>
</gene>
<proteinExistence type="predicted"/>
<accession>A0A0D2HNU8</accession>
<reference evidence="1" key="1">
    <citation type="submission" date="2015-01" db="EMBL/GenBank/DDBJ databases">
        <title>The Genome Sequence of Cladophialophora bantiana CBS 173.52.</title>
        <authorList>
            <consortium name="The Broad Institute Genomics Platform"/>
            <person name="Cuomo C."/>
            <person name="de Hoog S."/>
            <person name="Gorbushina A."/>
            <person name="Stielow B."/>
            <person name="Teixiera M."/>
            <person name="Abouelleil A."/>
            <person name="Chapman S.B."/>
            <person name="Priest M."/>
            <person name="Young S.K."/>
            <person name="Wortman J."/>
            <person name="Nusbaum C."/>
            <person name="Birren B."/>
        </authorList>
    </citation>
    <scope>NUCLEOTIDE SEQUENCE [LARGE SCALE GENOMIC DNA]</scope>
    <source>
        <strain evidence="1">CBS 173.52</strain>
    </source>
</reference>
<name>A0A0D2HNU8_CLAB1</name>
<organism evidence="1">
    <name type="scientific">Cladophialophora bantiana (strain ATCC 10958 / CBS 173.52 / CDC B-1940 / NIH 8579)</name>
    <name type="common">Xylohypha bantiana</name>
    <dbReference type="NCBI Taxonomy" id="1442370"/>
    <lineage>
        <taxon>Eukaryota</taxon>
        <taxon>Fungi</taxon>
        <taxon>Dikarya</taxon>
        <taxon>Ascomycota</taxon>
        <taxon>Pezizomycotina</taxon>
        <taxon>Eurotiomycetes</taxon>
        <taxon>Chaetothyriomycetidae</taxon>
        <taxon>Chaetothyriales</taxon>
        <taxon>Herpotrichiellaceae</taxon>
        <taxon>Cladophialophora</taxon>
    </lineage>
</organism>
<evidence type="ECO:0000313" key="1">
    <source>
        <dbReference type="EMBL" id="KIW95053.1"/>
    </source>
</evidence>
<evidence type="ECO:0008006" key="2">
    <source>
        <dbReference type="Google" id="ProtNLM"/>
    </source>
</evidence>
<sequence>MALIPVSVSSRLLGVAVSGLNLRRHYEAEDEAFIQSLCRQASSTIALVVDREEAHERTERLCNYKKANGKSEKSLSTAP</sequence>
<dbReference type="AlphaFoldDB" id="A0A0D2HNU8"/>
<protein>
    <recommendedName>
        <fullName evidence="2">GAF domain-containing protein</fullName>
    </recommendedName>
</protein>